<dbReference type="AlphaFoldDB" id="A0A382A621"/>
<dbReference type="InterPro" id="IPR000534">
    <property type="entry name" value="Semialdehyde_DH_NAD-bd"/>
</dbReference>
<feature type="domain" description="Semialdehyde dehydrogenase NAD-binding" evidence="5">
    <location>
        <begin position="2"/>
        <end position="136"/>
    </location>
</feature>
<dbReference type="InterPro" id="IPR050085">
    <property type="entry name" value="AGPR"/>
</dbReference>
<organism evidence="6">
    <name type="scientific">marine metagenome</name>
    <dbReference type="NCBI Taxonomy" id="408172"/>
    <lineage>
        <taxon>unclassified sequences</taxon>
        <taxon>metagenomes</taxon>
        <taxon>ecological metagenomes</taxon>
    </lineage>
</organism>
<gene>
    <name evidence="6" type="ORF">METZ01_LOCUS149849</name>
</gene>
<dbReference type="GO" id="GO:0070401">
    <property type="term" value="F:NADP+ binding"/>
    <property type="evidence" value="ECO:0007669"/>
    <property type="project" value="InterPro"/>
</dbReference>
<evidence type="ECO:0000256" key="4">
    <source>
        <dbReference type="ARBA" id="ARBA00023002"/>
    </source>
</evidence>
<evidence type="ECO:0000259" key="5">
    <source>
        <dbReference type="SMART" id="SM00859"/>
    </source>
</evidence>
<dbReference type="SUPFAM" id="SSF55347">
    <property type="entry name" value="Glyceraldehyde-3-phosphate dehydrogenase-like, C-terminal domain"/>
    <property type="match status" value="1"/>
</dbReference>
<accession>A0A382A621</accession>
<dbReference type="HAMAP" id="MF_00150">
    <property type="entry name" value="ArgC_type1"/>
    <property type="match status" value="1"/>
</dbReference>
<dbReference type="InterPro" id="IPR036291">
    <property type="entry name" value="NAD(P)-bd_dom_sf"/>
</dbReference>
<evidence type="ECO:0000256" key="2">
    <source>
        <dbReference type="ARBA" id="ARBA00022605"/>
    </source>
</evidence>
<dbReference type="CDD" id="cd17895">
    <property type="entry name" value="AGPR_1_N"/>
    <property type="match status" value="1"/>
</dbReference>
<keyword evidence="1" id="KW-0055">Arginine biosynthesis</keyword>
<dbReference type="SUPFAM" id="SSF51735">
    <property type="entry name" value="NAD(P)-binding Rossmann-fold domains"/>
    <property type="match status" value="1"/>
</dbReference>
<dbReference type="PANTHER" id="PTHR32338">
    <property type="entry name" value="N-ACETYL-GAMMA-GLUTAMYL-PHOSPHATE REDUCTASE, CHLOROPLASTIC-RELATED-RELATED"/>
    <property type="match status" value="1"/>
</dbReference>
<dbReference type="SMART" id="SM00859">
    <property type="entry name" value="Semialdhyde_dh"/>
    <property type="match status" value="1"/>
</dbReference>
<dbReference type="GO" id="GO:0051287">
    <property type="term" value="F:NAD binding"/>
    <property type="evidence" value="ECO:0007669"/>
    <property type="project" value="InterPro"/>
</dbReference>
<keyword evidence="4" id="KW-0560">Oxidoreductase</keyword>
<keyword evidence="2" id="KW-0028">Amino-acid biosynthesis</keyword>
<name>A0A382A621_9ZZZZ</name>
<evidence type="ECO:0000313" key="6">
    <source>
        <dbReference type="EMBL" id="SVA96995.1"/>
    </source>
</evidence>
<dbReference type="Pfam" id="PF01118">
    <property type="entry name" value="Semialdhyde_dh"/>
    <property type="match status" value="1"/>
</dbReference>
<keyword evidence="3" id="KW-0521">NADP</keyword>
<dbReference type="GO" id="GO:0003942">
    <property type="term" value="F:N-acetyl-gamma-glutamyl-phosphate reductase activity"/>
    <property type="evidence" value="ECO:0007669"/>
    <property type="project" value="InterPro"/>
</dbReference>
<evidence type="ECO:0000256" key="3">
    <source>
        <dbReference type="ARBA" id="ARBA00022857"/>
    </source>
</evidence>
<dbReference type="Gene3D" id="3.30.360.10">
    <property type="entry name" value="Dihydrodipicolinate Reductase, domain 2"/>
    <property type="match status" value="1"/>
</dbReference>
<dbReference type="InterPro" id="IPR000706">
    <property type="entry name" value="AGPR_type-1"/>
</dbReference>
<sequence>MKIGIINVTGYAGSELARLLWHHPEVDLVSVTGRSAAGQRLPEVMPHLWEIDIEITETVDVPVDLVFSALPSGASAEALAPLVEGGTKAIDIAADFRLHDADNFKRAYKIDHPAPHLLNQAVYGLPEIHREAIKTSNLVANPGCFPEASILAMAPAVRAGIVGDDVIVSALTGISGAGRGGLATNIMDHFAEANENALAYGLDGHGHQPEIAQELAELREAPSARVTFIPHRIPMTRGIFATCYAPLIDETTNKQTVRDLYKEFYKDHPFVRVTDVPPHSKQTTGSNMCLVYPMVDEQAGRLVVVSCIDNLVKGAAGQAMQNMNLMLGIPEETALPPMALYP</sequence>
<dbReference type="GO" id="GO:0006526">
    <property type="term" value="P:L-arginine biosynthetic process"/>
    <property type="evidence" value="ECO:0007669"/>
    <property type="project" value="UniProtKB-KW"/>
</dbReference>
<evidence type="ECO:0000256" key="1">
    <source>
        <dbReference type="ARBA" id="ARBA00022571"/>
    </source>
</evidence>
<dbReference type="InterPro" id="IPR058924">
    <property type="entry name" value="AGPR_dimerisation_dom"/>
</dbReference>
<dbReference type="CDD" id="cd23934">
    <property type="entry name" value="AGPR_1_C"/>
    <property type="match status" value="1"/>
</dbReference>
<dbReference type="NCBIfam" id="TIGR01850">
    <property type="entry name" value="argC"/>
    <property type="match status" value="1"/>
</dbReference>
<dbReference type="EMBL" id="UINC01024064">
    <property type="protein sequence ID" value="SVA96995.1"/>
    <property type="molecule type" value="Genomic_DNA"/>
</dbReference>
<protein>
    <recommendedName>
        <fullName evidence="5">Semialdehyde dehydrogenase NAD-binding domain-containing protein</fullName>
    </recommendedName>
</protein>
<reference evidence="6" key="1">
    <citation type="submission" date="2018-05" db="EMBL/GenBank/DDBJ databases">
        <authorList>
            <person name="Lanie J.A."/>
            <person name="Ng W.-L."/>
            <person name="Kazmierczak K.M."/>
            <person name="Andrzejewski T.M."/>
            <person name="Davidsen T.M."/>
            <person name="Wayne K.J."/>
            <person name="Tettelin H."/>
            <person name="Glass J.I."/>
            <person name="Rusch D."/>
            <person name="Podicherti R."/>
            <person name="Tsui H.-C.T."/>
            <person name="Winkler M.E."/>
        </authorList>
    </citation>
    <scope>NUCLEOTIDE SEQUENCE</scope>
</reference>
<dbReference type="PANTHER" id="PTHR32338:SF10">
    <property type="entry name" value="N-ACETYL-GAMMA-GLUTAMYL-PHOSPHATE REDUCTASE, CHLOROPLASTIC-RELATED"/>
    <property type="match status" value="1"/>
</dbReference>
<proteinExistence type="inferred from homology"/>
<dbReference type="Pfam" id="PF22698">
    <property type="entry name" value="Semialdhyde_dhC_1"/>
    <property type="match status" value="1"/>
</dbReference>
<dbReference type="Gene3D" id="3.40.50.720">
    <property type="entry name" value="NAD(P)-binding Rossmann-like Domain"/>
    <property type="match status" value="1"/>
</dbReference>